<gene>
    <name evidence="2" type="ORF">CB5_LOCUS3351</name>
</gene>
<feature type="compositionally biased region" description="Low complexity" evidence="1">
    <location>
        <begin position="1"/>
        <end position="13"/>
    </location>
</feature>
<dbReference type="EMBL" id="LR862140">
    <property type="protein sequence ID" value="CAD1820140.1"/>
    <property type="molecule type" value="Genomic_DNA"/>
</dbReference>
<evidence type="ECO:0000256" key="1">
    <source>
        <dbReference type="SAM" id="MobiDB-lite"/>
    </source>
</evidence>
<sequence length="112" mass="11848">MTTATTATTTTVMPFPPPKPKPSPTPRWLNSPAGKERPHLDDSQNDLPSWVEGSLFGSDDSPSDNPGSDDGGEFPALHIAVDDDDDDGDDDDGDALPSAEAEAVADADNKWR</sequence>
<feature type="compositionally biased region" description="Low complexity" evidence="1">
    <location>
        <begin position="57"/>
        <end position="68"/>
    </location>
</feature>
<name>A0A6V7NNG4_ANACO</name>
<feature type="region of interest" description="Disordered" evidence="1">
    <location>
        <begin position="1"/>
        <end position="112"/>
    </location>
</feature>
<proteinExistence type="predicted"/>
<reference evidence="2" key="1">
    <citation type="submission" date="2020-07" db="EMBL/GenBank/DDBJ databases">
        <authorList>
            <person name="Lin J."/>
        </authorList>
    </citation>
    <scope>NUCLEOTIDE SEQUENCE</scope>
</reference>
<feature type="compositionally biased region" description="Acidic residues" evidence="1">
    <location>
        <begin position="82"/>
        <end position="94"/>
    </location>
</feature>
<protein>
    <submittedName>
        <fullName evidence="2">Uncharacterized protein</fullName>
    </submittedName>
</protein>
<accession>A0A6V7NNG4</accession>
<dbReference type="AlphaFoldDB" id="A0A6V7NNG4"/>
<organism evidence="2">
    <name type="scientific">Ananas comosus var. bracteatus</name>
    <name type="common">red pineapple</name>
    <dbReference type="NCBI Taxonomy" id="296719"/>
    <lineage>
        <taxon>Eukaryota</taxon>
        <taxon>Viridiplantae</taxon>
        <taxon>Streptophyta</taxon>
        <taxon>Embryophyta</taxon>
        <taxon>Tracheophyta</taxon>
        <taxon>Spermatophyta</taxon>
        <taxon>Magnoliopsida</taxon>
        <taxon>Liliopsida</taxon>
        <taxon>Poales</taxon>
        <taxon>Bromeliaceae</taxon>
        <taxon>Bromelioideae</taxon>
        <taxon>Ananas</taxon>
    </lineage>
</organism>
<evidence type="ECO:0000313" key="2">
    <source>
        <dbReference type="EMBL" id="CAD1820140.1"/>
    </source>
</evidence>
<feature type="compositionally biased region" description="Pro residues" evidence="1">
    <location>
        <begin position="14"/>
        <end position="25"/>
    </location>
</feature>